<evidence type="ECO:0008006" key="7">
    <source>
        <dbReference type="Google" id="ProtNLM"/>
    </source>
</evidence>
<dbReference type="Gene3D" id="1.25.40.10">
    <property type="entry name" value="Tetratricopeptide repeat domain"/>
    <property type="match status" value="2"/>
</dbReference>
<keyword evidence="2" id="KW-0677">Repeat</keyword>
<dbReference type="EMBL" id="JAPFFI010000007">
    <property type="protein sequence ID" value="KAJ6387879.1"/>
    <property type="molecule type" value="Genomic_DNA"/>
</dbReference>
<gene>
    <name evidence="5" type="ORF">OIU77_026445</name>
</gene>
<evidence type="ECO:0000256" key="4">
    <source>
        <dbReference type="SAM" id="MobiDB-lite"/>
    </source>
</evidence>
<organism evidence="5 6">
    <name type="scientific">Salix suchowensis</name>
    <dbReference type="NCBI Taxonomy" id="1278906"/>
    <lineage>
        <taxon>Eukaryota</taxon>
        <taxon>Viridiplantae</taxon>
        <taxon>Streptophyta</taxon>
        <taxon>Embryophyta</taxon>
        <taxon>Tracheophyta</taxon>
        <taxon>Spermatophyta</taxon>
        <taxon>Magnoliopsida</taxon>
        <taxon>eudicotyledons</taxon>
        <taxon>Gunneridae</taxon>
        <taxon>Pentapetalae</taxon>
        <taxon>rosids</taxon>
        <taxon>fabids</taxon>
        <taxon>Malpighiales</taxon>
        <taxon>Salicaceae</taxon>
        <taxon>Saliceae</taxon>
        <taxon>Salix</taxon>
    </lineage>
</organism>
<dbReference type="PANTHER" id="PTHR47941">
    <property type="entry name" value="PENTATRICOPEPTIDE REPEAT-CONTAINING PROTEIN 3, MITOCHONDRIAL"/>
    <property type="match status" value="1"/>
</dbReference>
<feature type="compositionally biased region" description="Basic residues" evidence="4">
    <location>
        <begin position="34"/>
        <end position="44"/>
    </location>
</feature>
<name>A0ABQ9BL54_9ROSI</name>
<comment type="caution">
    <text evidence="5">The sequence shown here is derived from an EMBL/GenBank/DDBJ whole genome shotgun (WGS) entry which is preliminary data.</text>
</comment>
<evidence type="ECO:0000256" key="1">
    <source>
        <dbReference type="ARBA" id="ARBA00007626"/>
    </source>
</evidence>
<protein>
    <recommendedName>
        <fullName evidence="7">Pentatricopeptide repeat-containing protein</fullName>
    </recommendedName>
</protein>
<dbReference type="SUPFAM" id="SSF81901">
    <property type="entry name" value="HCP-like"/>
    <property type="match status" value="1"/>
</dbReference>
<comment type="similarity">
    <text evidence="1">Belongs to the PPR family. P subfamily.</text>
</comment>
<proteinExistence type="inferred from homology"/>
<reference evidence="5" key="2">
    <citation type="journal article" date="2023" name="Int. J. Mol. Sci.">
        <title>De Novo Assembly and Annotation of 11 Diverse Shrub Willow (Salix) Genomes Reveals Novel Gene Organization in Sex-Linked Regions.</title>
        <authorList>
            <person name="Hyden B."/>
            <person name="Feng K."/>
            <person name="Yates T.B."/>
            <person name="Jawdy S."/>
            <person name="Cereghino C."/>
            <person name="Smart L.B."/>
            <person name="Muchero W."/>
        </authorList>
    </citation>
    <scope>NUCLEOTIDE SEQUENCE</scope>
    <source>
        <tissue evidence="5">Shoot tip</tissue>
    </source>
</reference>
<dbReference type="Pfam" id="PF01535">
    <property type="entry name" value="PPR"/>
    <property type="match status" value="3"/>
</dbReference>
<feature type="repeat" description="PPR" evidence="3">
    <location>
        <begin position="220"/>
        <end position="254"/>
    </location>
</feature>
<evidence type="ECO:0000256" key="2">
    <source>
        <dbReference type="ARBA" id="ARBA00022737"/>
    </source>
</evidence>
<dbReference type="PROSITE" id="PS51375">
    <property type="entry name" value="PPR"/>
    <property type="match status" value="2"/>
</dbReference>
<reference evidence="5" key="1">
    <citation type="submission" date="2022-10" db="EMBL/GenBank/DDBJ databases">
        <authorList>
            <person name="Hyden B.L."/>
            <person name="Feng K."/>
            <person name="Yates T."/>
            <person name="Jawdy S."/>
            <person name="Smart L.B."/>
            <person name="Muchero W."/>
        </authorList>
    </citation>
    <scope>NUCLEOTIDE SEQUENCE</scope>
    <source>
        <tissue evidence="5">Shoot tip</tissue>
    </source>
</reference>
<dbReference type="Proteomes" id="UP001141253">
    <property type="component" value="Chromosome 3"/>
</dbReference>
<evidence type="ECO:0000256" key="3">
    <source>
        <dbReference type="PROSITE-ProRule" id="PRU00708"/>
    </source>
</evidence>
<feature type="repeat" description="PPR" evidence="3">
    <location>
        <begin position="185"/>
        <end position="219"/>
    </location>
</feature>
<dbReference type="InterPro" id="IPR011990">
    <property type="entry name" value="TPR-like_helical_dom_sf"/>
</dbReference>
<evidence type="ECO:0000313" key="6">
    <source>
        <dbReference type="Proteomes" id="UP001141253"/>
    </source>
</evidence>
<evidence type="ECO:0000313" key="5">
    <source>
        <dbReference type="EMBL" id="KAJ6387879.1"/>
    </source>
</evidence>
<keyword evidence="6" id="KW-1185">Reference proteome</keyword>
<feature type="region of interest" description="Disordered" evidence="4">
    <location>
        <begin position="26"/>
        <end position="47"/>
    </location>
</feature>
<dbReference type="InterPro" id="IPR002885">
    <property type="entry name" value="PPR_rpt"/>
</dbReference>
<sequence length="280" mass="32682">MILSNSTKTHHLWRLTFSQQYRTLPFNKHEAEPRHRKKGHKTSSRNRYDAPFVNHVKEARDPDEALTLFHEYLQRGFKPDYPSYAALLYKLARCQDFGAVEEVLRNVEDNNVHCQETIFIALFHHYGKAQLVQKAVDLFNRMTRFNCVRTKQSLNGLLNVLVDNGWFLEANELFDRGYEMGFRLNSVAFNVMIKGWLEKGEWEQANKVFEEMLERKVEPSVVTYNSFIGYLCRNGELDKAKDLLEDMIKKGKRPNAITFALLMEGSCLIGEHNEAKKDDV</sequence>
<dbReference type="NCBIfam" id="TIGR00756">
    <property type="entry name" value="PPR"/>
    <property type="match status" value="3"/>
</dbReference>
<accession>A0ABQ9BL54</accession>
<dbReference type="Pfam" id="PF13041">
    <property type="entry name" value="PPR_2"/>
    <property type="match status" value="1"/>
</dbReference>